<keyword evidence="1" id="KW-0472">Membrane</keyword>
<keyword evidence="1" id="KW-0812">Transmembrane</keyword>
<dbReference type="AlphaFoldDB" id="A0A8J3ZPZ8"/>
<sequence length="296" mass="31612">MTTDLEEHLAAGMRQETRGIALTDDVLGRARRGYRQRAAVTRLGYGLGVVAVAGALAAGLFVTAPEQTSDETVAQQSPALRLANAATASNSTSYRIRFETKARASSDGVQQPEGPPVVWEGAFDPNTATGYAKSSFEWGVTTELLIKGTRYVGTEPRADGKLPPGEHEQYSLYGQYPGTHDRLTYGAAEMPVLNAAAPDPAGLLKALREADATVTEKPDGTLTFSYATTADHGSQTFKGDVTLDGTGRIASMVVVATWETTIKKRLDKGEVMMTTTFSDWGLPVTVERPAKVQPVT</sequence>
<feature type="transmembrane region" description="Helical" evidence="1">
    <location>
        <begin position="39"/>
        <end position="62"/>
    </location>
</feature>
<organism evidence="2 3">
    <name type="scientific">Virgisporangium ochraceum</name>
    <dbReference type="NCBI Taxonomy" id="65505"/>
    <lineage>
        <taxon>Bacteria</taxon>
        <taxon>Bacillati</taxon>
        <taxon>Actinomycetota</taxon>
        <taxon>Actinomycetes</taxon>
        <taxon>Micromonosporales</taxon>
        <taxon>Micromonosporaceae</taxon>
        <taxon>Virgisporangium</taxon>
    </lineage>
</organism>
<accession>A0A8J3ZPZ8</accession>
<dbReference type="Proteomes" id="UP000635606">
    <property type="component" value="Unassembled WGS sequence"/>
</dbReference>
<dbReference type="RefSeq" id="WP_203928010.1">
    <property type="nucleotide sequence ID" value="NZ_BOPH01000036.1"/>
</dbReference>
<reference evidence="2" key="1">
    <citation type="submission" date="2021-01" db="EMBL/GenBank/DDBJ databases">
        <title>Whole genome shotgun sequence of Virgisporangium ochraceum NBRC 16418.</title>
        <authorList>
            <person name="Komaki H."/>
            <person name="Tamura T."/>
        </authorList>
    </citation>
    <scope>NUCLEOTIDE SEQUENCE</scope>
    <source>
        <strain evidence="2">NBRC 16418</strain>
    </source>
</reference>
<evidence type="ECO:0000313" key="2">
    <source>
        <dbReference type="EMBL" id="GIJ68057.1"/>
    </source>
</evidence>
<dbReference type="EMBL" id="BOPH01000036">
    <property type="protein sequence ID" value="GIJ68057.1"/>
    <property type="molecule type" value="Genomic_DNA"/>
</dbReference>
<keyword evidence="3" id="KW-1185">Reference proteome</keyword>
<name>A0A8J3ZPZ8_9ACTN</name>
<evidence type="ECO:0000256" key="1">
    <source>
        <dbReference type="SAM" id="Phobius"/>
    </source>
</evidence>
<gene>
    <name evidence="2" type="ORF">Voc01_029740</name>
</gene>
<evidence type="ECO:0000313" key="3">
    <source>
        <dbReference type="Proteomes" id="UP000635606"/>
    </source>
</evidence>
<proteinExistence type="predicted"/>
<protein>
    <submittedName>
        <fullName evidence="2">Uncharacterized protein</fullName>
    </submittedName>
</protein>
<comment type="caution">
    <text evidence="2">The sequence shown here is derived from an EMBL/GenBank/DDBJ whole genome shotgun (WGS) entry which is preliminary data.</text>
</comment>
<keyword evidence="1" id="KW-1133">Transmembrane helix</keyword>